<keyword evidence="1" id="KW-1133">Transmembrane helix</keyword>
<dbReference type="RefSeq" id="WP_284350420.1">
    <property type="nucleotide sequence ID" value="NZ_BRXS01000003.1"/>
</dbReference>
<dbReference type="EMBL" id="BRXS01000003">
    <property type="protein sequence ID" value="GLC25955.1"/>
    <property type="molecule type" value="Genomic_DNA"/>
</dbReference>
<keyword evidence="3" id="KW-1185">Reference proteome</keyword>
<name>A0AA37Q3L9_9BACT</name>
<evidence type="ECO:0000313" key="3">
    <source>
        <dbReference type="Proteomes" id="UP001161325"/>
    </source>
</evidence>
<evidence type="ECO:0000313" key="2">
    <source>
        <dbReference type="EMBL" id="GLC25955.1"/>
    </source>
</evidence>
<protein>
    <submittedName>
        <fullName evidence="2">Uncharacterized protein</fullName>
    </submittedName>
</protein>
<keyword evidence="1" id="KW-0812">Transmembrane</keyword>
<keyword evidence="1" id="KW-0472">Membrane</keyword>
<accession>A0AA37Q3L9</accession>
<reference evidence="2" key="1">
    <citation type="submission" date="2022-08" db="EMBL/GenBank/DDBJ databases">
        <title>Draft genome sequencing of Roseisolibacter agri AW1220.</title>
        <authorList>
            <person name="Tobiishi Y."/>
            <person name="Tonouchi A."/>
        </authorList>
    </citation>
    <scope>NUCLEOTIDE SEQUENCE</scope>
    <source>
        <strain evidence="2">AW1220</strain>
    </source>
</reference>
<organism evidence="2 3">
    <name type="scientific">Roseisolibacter agri</name>
    <dbReference type="NCBI Taxonomy" id="2014610"/>
    <lineage>
        <taxon>Bacteria</taxon>
        <taxon>Pseudomonadati</taxon>
        <taxon>Gemmatimonadota</taxon>
        <taxon>Gemmatimonadia</taxon>
        <taxon>Gemmatimonadales</taxon>
        <taxon>Gemmatimonadaceae</taxon>
        <taxon>Roseisolibacter</taxon>
    </lineage>
</organism>
<proteinExistence type="predicted"/>
<sequence length="65" mass="6916">MSARWYRPTVIACALSWFMVGLHVPALHEMTHHGGSPAPVVLAATALLAIVGIAGLWALLRVRAS</sequence>
<evidence type="ECO:0000256" key="1">
    <source>
        <dbReference type="SAM" id="Phobius"/>
    </source>
</evidence>
<comment type="caution">
    <text evidence="2">The sequence shown here is derived from an EMBL/GenBank/DDBJ whole genome shotgun (WGS) entry which is preliminary data.</text>
</comment>
<feature type="transmembrane region" description="Helical" evidence="1">
    <location>
        <begin position="40"/>
        <end position="60"/>
    </location>
</feature>
<dbReference type="Proteomes" id="UP001161325">
    <property type="component" value="Unassembled WGS sequence"/>
</dbReference>
<dbReference type="AlphaFoldDB" id="A0AA37Q3L9"/>
<feature type="transmembrane region" description="Helical" evidence="1">
    <location>
        <begin position="9"/>
        <end position="28"/>
    </location>
</feature>
<gene>
    <name evidence="2" type="ORF">rosag_24680</name>
</gene>